<protein>
    <submittedName>
        <fullName evidence="2">Photoinducible gene lipA</fullName>
    </submittedName>
</protein>
<accession>Q44162</accession>
<feature type="domain" description="FAS1" evidence="1">
    <location>
        <begin position="207"/>
        <end position="373"/>
    </location>
</feature>
<evidence type="ECO:0000259" key="1">
    <source>
        <dbReference type="PROSITE" id="PS50213"/>
    </source>
</evidence>
<organism evidence="2">
    <name type="scientific">Arthrobacter photogonimos</name>
    <dbReference type="NCBI Taxonomy" id="33916"/>
    <lineage>
        <taxon>Bacteria</taxon>
        <taxon>Bacillati</taxon>
        <taxon>Actinomycetota</taxon>
        <taxon>Actinomycetes</taxon>
        <taxon>Micrococcales</taxon>
        <taxon>Micrococcaceae</taxon>
        <taxon>Arthrobacter</taxon>
    </lineage>
</organism>
<proteinExistence type="predicted"/>
<dbReference type="Gene3D" id="2.30.180.10">
    <property type="entry name" value="FAS1 domain"/>
    <property type="match status" value="1"/>
</dbReference>
<dbReference type="InterPro" id="IPR050904">
    <property type="entry name" value="Adhesion/Biosynth-related"/>
</dbReference>
<dbReference type="Pfam" id="PF02469">
    <property type="entry name" value="Fasciclin"/>
    <property type="match status" value="1"/>
</dbReference>
<dbReference type="InterPro" id="IPR000782">
    <property type="entry name" value="FAS1_domain"/>
</dbReference>
<evidence type="ECO:0000313" key="2">
    <source>
        <dbReference type="EMBL" id="AAA72338.1"/>
    </source>
</evidence>
<dbReference type="SUPFAM" id="SSF82153">
    <property type="entry name" value="FAS1 domain"/>
    <property type="match status" value="1"/>
</dbReference>
<dbReference type="PANTHER" id="PTHR10900:SF77">
    <property type="entry name" value="FI19380P1"/>
    <property type="match status" value="1"/>
</dbReference>
<dbReference type="PROSITE" id="PS50213">
    <property type="entry name" value="FAS1"/>
    <property type="match status" value="1"/>
</dbReference>
<feature type="non-terminal residue" evidence="2">
    <location>
        <position position="1"/>
    </location>
</feature>
<dbReference type="SMART" id="SM00554">
    <property type="entry name" value="FAS1"/>
    <property type="match status" value="1"/>
</dbReference>
<dbReference type="GO" id="GO:0005615">
    <property type="term" value="C:extracellular space"/>
    <property type="evidence" value="ECO:0007669"/>
    <property type="project" value="TreeGrafter"/>
</dbReference>
<dbReference type="AlphaFoldDB" id="Q44162"/>
<sequence length="378" mass="40356">AAACVLADDPDRLGQHLVDPVLHAQRPVLERDLPVLQQVGRAPLRDEVLDQRAVARRSKHSDGRQRRDEQDRVAVLGDARHRPVVVDLAQLAVVDQRPGHRRRSASPPYSSVCATLPAAATTWSGLGMRSMGEIYVQKLSGSVQSRGGVAAEKGETRPAPRRRTSLMKRRVPAILAASALALGAVQATAPAASARAAGEDSLAALLTSDGNTFDKNKFDFDIVTEAALAIVAAKPDSPVALLADGSQRLTVFAPTDEAFRLLAKDLTGKTIKSEKKIFEALVDLAGVDTIETVLLYHVVPGKTLTSNKVLKANGAKLTTAQGGKITVKVKTKPSVSVTLKDRDKNAQDPKAVLKALDLNKGNKQVAHGIDRVLRPIDL</sequence>
<reference evidence="2" key="1">
    <citation type="submission" date="1994-05" db="EMBL/GenBank/DDBJ databases">
        <title>A prokaryotic photoinducible gene.</title>
        <authorList>
            <person name="Hoober J.K."/>
            <person name="Leung H."/>
            <person name="Phinney D.G."/>
            <person name="Yang H.-S."/>
            <person name="Bednarik D.P."/>
        </authorList>
    </citation>
    <scope>NUCLEOTIDE SEQUENCE</scope>
</reference>
<name>Q44162_9MICC</name>
<dbReference type="PANTHER" id="PTHR10900">
    <property type="entry name" value="PERIOSTIN-RELATED"/>
    <property type="match status" value="1"/>
</dbReference>
<dbReference type="EMBL" id="L08625">
    <property type="protein sequence ID" value="AAA72338.1"/>
    <property type="molecule type" value="Genomic_DNA"/>
</dbReference>
<dbReference type="InterPro" id="IPR036378">
    <property type="entry name" value="FAS1_dom_sf"/>
</dbReference>